<gene>
    <name evidence="3" type="ORF">ABID26_001524</name>
</gene>
<evidence type="ECO:0000313" key="3">
    <source>
        <dbReference type="EMBL" id="MET3592140.1"/>
    </source>
</evidence>
<proteinExistence type="predicted"/>
<keyword evidence="1" id="KW-0175">Coiled coil</keyword>
<evidence type="ECO:0000256" key="1">
    <source>
        <dbReference type="SAM" id="Coils"/>
    </source>
</evidence>
<accession>A0ABV2HNI7</accession>
<dbReference type="EMBL" id="JBEPLM010000002">
    <property type="protein sequence ID" value="MET3592140.1"/>
    <property type="molecule type" value="Genomic_DNA"/>
</dbReference>
<name>A0ABV2HNI7_9HYPH</name>
<organism evidence="3 4">
    <name type="scientific">Mesorhizobium shonense</name>
    <dbReference type="NCBI Taxonomy" id="1209948"/>
    <lineage>
        <taxon>Bacteria</taxon>
        <taxon>Pseudomonadati</taxon>
        <taxon>Pseudomonadota</taxon>
        <taxon>Alphaproteobacteria</taxon>
        <taxon>Hyphomicrobiales</taxon>
        <taxon>Phyllobacteriaceae</taxon>
        <taxon>Mesorhizobium</taxon>
    </lineage>
</organism>
<keyword evidence="4" id="KW-1185">Reference proteome</keyword>
<protein>
    <recommendedName>
        <fullName evidence="5">Flagellar export protein FliJ</fullName>
    </recommendedName>
</protein>
<dbReference type="Proteomes" id="UP001549036">
    <property type="component" value="Unassembled WGS sequence"/>
</dbReference>
<feature type="region of interest" description="Disordered" evidence="2">
    <location>
        <begin position="154"/>
        <end position="175"/>
    </location>
</feature>
<comment type="caution">
    <text evidence="3">The sequence shown here is derived from an EMBL/GenBank/DDBJ whole genome shotgun (WGS) entry which is preliminary data.</text>
</comment>
<feature type="compositionally biased region" description="Basic and acidic residues" evidence="2">
    <location>
        <begin position="154"/>
        <end position="167"/>
    </location>
</feature>
<evidence type="ECO:0008006" key="5">
    <source>
        <dbReference type="Google" id="ProtNLM"/>
    </source>
</evidence>
<sequence length="175" mass="19960">MPVNEWLPPAKIFRALFPIAGGKPGETGDAWACPGRWDDMQGVRFREYRVMKSRENLVRLKQFQVNEKRRQLLQLDMMIAEFERMAVELEAQIVAEEKKAGITDINHFAYPTFAKAARLRRDNLRNSQSDLAQQRTMAESLLGEAEAELSKAEMLESRDSKIRDADMGGRSAMIG</sequence>
<evidence type="ECO:0000313" key="4">
    <source>
        <dbReference type="Proteomes" id="UP001549036"/>
    </source>
</evidence>
<evidence type="ECO:0000256" key="2">
    <source>
        <dbReference type="SAM" id="MobiDB-lite"/>
    </source>
</evidence>
<reference evidence="3 4" key="1">
    <citation type="submission" date="2024-06" db="EMBL/GenBank/DDBJ databases">
        <title>Genomic Encyclopedia of Type Strains, Phase IV (KMG-IV): sequencing the most valuable type-strain genomes for metagenomic binning, comparative biology and taxonomic classification.</title>
        <authorList>
            <person name="Goeker M."/>
        </authorList>
    </citation>
    <scope>NUCLEOTIDE SEQUENCE [LARGE SCALE GENOMIC DNA]</scope>
    <source>
        <strain evidence="3 4">DSM 29846</strain>
    </source>
</reference>
<feature type="coiled-coil region" evidence="1">
    <location>
        <begin position="72"/>
        <end position="99"/>
    </location>
</feature>